<evidence type="ECO:0000313" key="2">
    <source>
        <dbReference type="Proteomes" id="UP000288805"/>
    </source>
</evidence>
<gene>
    <name evidence="1" type="ORF">CK203_034571</name>
</gene>
<reference evidence="1 2" key="1">
    <citation type="journal article" date="2018" name="PLoS Genet.">
        <title>Population sequencing reveals clonal diversity and ancestral inbreeding in the grapevine cultivar Chardonnay.</title>
        <authorList>
            <person name="Roach M.J."/>
            <person name="Johnson D.L."/>
            <person name="Bohlmann J."/>
            <person name="van Vuuren H.J."/>
            <person name="Jones S.J."/>
            <person name="Pretorius I.S."/>
            <person name="Schmidt S.A."/>
            <person name="Borneman A.R."/>
        </authorList>
    </citation>
    <scope>NUCLEOTIDE SEQUENCE [LARGE SCALE GENOMIC DNA]</scope>
    <source>
        <strain evidence="2">cv. Chardonnay</strain>
        <tissue evidence="1">Leaf</tissue>
    </source>
</reference>
<proteinExistence type="predicted"/>
<dbReference type="EMBL" id="QGNW01000118">
    <property type="protein sequence ID" value="RVW94888.1"/>
    <property type="molecule type" value="Genomic_DNA"/>
</dbReference>
<dbReference type="Proteomes" id="UP000288805">
    <property type="component" value="Unassembled WGS sequence"/>
</dbReference>
<name>A0A438IDR7_VITVI</name>
<dbReference type="AlphaFoldDB" id="A0A438IDR7"/>
<evidence type="ECO:0000313" key="1">
    <source>
        <dbReference type="EMBL" id="RVW94888.1"/>
    </source>
</evidence>
<accession>A0A438IDR7</accession>
<sequence length="146" mass="16524">MHGVIIRTVLILYGTSKVIGVFEKHIFIQGFGYSLFPVKTNNDICHINFHATIVLENEVSKGVMHTPKWSCMQVACTWKKWERSLWGANGGMSGEGSEIKKWVWNVGLTVPASRGSEEPKNTLAPEWVFNLPSPPRQMFIAMESRF</sequence>
<protein>
    <submittedName>
        <fullName evidence="1">Uncharacterized protein</fullName>
    </submittedName>
</protein>
<organism evidence="1 2">
    <name type="scientific">Vitis vinifera</name>
    <name type="common">Grape</name>
    <dbReference type="NCBI Taxonomy" id="29760"/>
    <lineage>
        <taxon>Eukaryota</taxon>
        <taxon>Viridiplantae</taxon>
        <taxon>Streptophyta</taxon>
        <taxon>Embryophyta</taxon>
        <taxon>Tracheophyta</taxon>
        <taxon>Spermatophyta</taxon>
        <taxon>Magnoliopsida</taxon>
        <taxon>eudicotyledons</taxon>
        <taxon>Gunneridae</taxon>
        <taxon>Pentapetalae</taxon>
        <taxon>rosids</taxon>
        <taxon>Vitales</taxon>
        <taxon>Vitaceae</taxon>
        <taxon>Viteae</taxon>
        <taxon>Vitis</taxon>
    </lineage>
</organism>
<comment type="caution">
    <text evidence="1">The sequence shown here is derived from an EMBL/GenBank/DDBJ whole genome shotgun (WGS) entry which is preliminary data.</text>
</comment>